<evidence type="ECO:0000313" key="2">
    <source>
        <dbReference type="EMBL" id="MBD0384735.1"/>
    </source>
</evidence>
<dbReference type="Proteomes" id="UP000650466">
    <property type="component" value="Unassembled WGS sequence"/>
</dbReference>
<accession>A0A926KVD7</accession>
<name>A0A926KVD7_9BACL</name>
<dbReference type="Pfam" id="PF26353">
    <property type="entry name" value="YhfM"/>
    <property type="match status" value="1"/>
</dbReference>
<evidence type="ECO:0000259" key="1">
    <source>
        <dbReference type="Pfam" id="PF26353"/>
    </source>
</evidence>
<dbReference type="PROSITE" id="PS51257">
    <property type="entry name" value="PROKAR_LIPOPROTEIN"/>
    <property type="match status" value="1"/>
</dbReference>
<gene>
    <name evidence="2" type="ORF">ICC18_32420</name>
</gene>
<dbReference type="AlphaFoldDB" id="A0A926KVD7"/>
<organism evidence="2 3">
    <name type="scientific">Paenibacillus sedimenti</name>
    <dbReference type="NCBI Taxonomy" id="2770274"/>
    <lineage>
        <taxon>Bacteria</taxon>
        <taxon>Bacillati</taxon>
        <taxon>Bacillota</taxon>
        <taxon>Bacilli</taxon>
        <taxon>Bacillales</taxon>
        <taxon>Paenibacillaceae</taxon>
        <taxon>Paenibacillus</taxon>
    </lineage>
</organism>
<dbReference type="RefSeq" id="WP_188178495.1">
    <property type="nucleotide sequence ID" value="NZ_JACVVD010000025.1"/>
</dbReference>
<evidence type="ECO:0000313" key="3">
    <source>
        <dbReference type="Proteomes" id="UP000650466"/>
    </source>
</evidence>
<proteinExistence type="predicted"/>
<protein>
    <recommendedName>
        <fullName evidence="1">YhfM-like domain-containing protein</fullName>
    </recommendedName>
</protein>
<dbReference type="EMBL" id="JACVVD010000025">
    <property type="protein sequence ID" value="MBD0384735.1"/>
    <property type="molecule type" value="Genomic_DNA"/>
</dbReference>
<dbReference type="InterPro" id="IPR058780">
    <property type="entry name" value="YhfM-like_dom"/>
</dbReference>
<keyword evidence="3" id="KW-1185">Reference proteome</keyword>
<feature type="domain" description="YhfM-like" evidence="1">
    <location>
        <begin position="40"/>
        <end position="146"/>
    </location>
</feature>
<comment type="caution">
    <text evidence="2">The sequence shown here is derived from an EMBL/GenBank/DDBJ whole genome shotgun (WGS) entry which is preliminary data.</text>
</comment>
<reference evidence="2" key="1">
    <citation type="submission" date="2020-09" db="EMBL/GenBank/DDBJ databases">
        <title>Draft Genome Sequence of Paenibacillus sp. WST5.</title>
        <authorList>
            <person name="Bao Z."/>
        </authorList>
    </citation>
    <scope>NUCLEOTIDE SEQUENCE</scope>
    <source>
        <strain evidence="2">WST5</strain>
    </source>
</reference>
<sequence length="151" mass="16814">MKKLMICLSVIILLLTGCNGGKECSNKNSKCIEDWSNEDVKEITVYMKDSKGNKGVTANVQDQMKIDIILKAIQTAEPISGDLKVSPPDYEAEIVLKDKNITPSSIQLWLPSDSEGMIVFSKNSSQGYKLTKEENKEIRVIIESVRIHPAK</sequence>